<comment type="caution">
    <text evidence="1">The sequence shown here is derived from an EMBL/GenBank/DDBJ whole genome shotgun (WGS) entry which is preliminary data.</text>
</comment>
<name>A0A7W7IEY7_9ACTN</name>
<proteinExistence type="predicted"/>
<evidence type="ECO:0000313" key="1">
    <source>
        <dbReference type="EMBL" id="MBB4775857.1"/>
    </source>
</evidence>
<dbReference type="EMBL" id="JACHMV010000001">
    <property type="protein sequence ID" value="MBB4775857.1"/>
    <property type="molecule type" value="Genomic_DNA"/>
</dbReference>
<dbReference type="SUPFAM" id="SSF53474">
    <property type="entry name" value="alpha/beta-Hydrolases"/>
    <property type="match status" value="1"/>
</dbReference>
<organism evidence="1 2">
    <name type="scientific">Actinomadura livida</name>
    <dbReference type="NCBI Taxonomy" id="79909"/>
    <lineage>
        <taxon>Bacteria</taxon>
        <taxon>Bacillati</taxon>
        <taxon>Actinomycetota</taxon>
        <taxon>Actinomycetes</taxon>
        <taxon>Streptosporangiales</taxon>
        <taxon>Thermomonosporaceae</taxon>
        <taxon>Actinomadura</taxon>
    </lineage>
</organism>
<dbReference type="InterPro" id="IPR029058">
    <property type="entry name" value="AB_hydrolase_fold"/>
</dbReference>
<reference evidence="1 2" key="1">
    <citation type="submission" date="2020-08" db="EMBL/GenBank/DDBJ databases">
        <title>Sequencing the genomes of 1000 actinobacteria strains.</title>
        <authorList>
            <person name="Klenk H.-P."/>
        </authorList>
    </citation>
    <scope>NUCLEOTIDE SEQUENCE [LARGE SCALE GENOMIC DNA]</scope>
    <source>
        <strain evidence="1 2">DSM 44772</strain>
    </source>
</reference>
<evidence type="ECO:0000313" key="2">
    <source>
        <dbReference type="Proteomes" id="UP000549343"/>
    </source>
</evidence>
<protein>
    <submittedName>
        <fullName evidence="1">Pimeloyl-ACP methyl ester carboxylesterase</fullName>
    </submittedName>
</protein>
<sequence>MAPRLVFVHGIGGPRRVEEDRKRWIDALAAGARRAGHGEAAQGLIDGSLAEVVFAYYGDLLQRPQAQGAGGIELDEDEAVLLDRLFIEIVRAHVQTHDRDPNGPIDATVERALAQLCPQGGAQGAGEIVRRAINAGTTLLGSGPWGRAGQWAGGKLLVRDFAQVARYLARREQDGDGRPLDARIRGVVADALGSSPTVVVAHSLGSVVTFETLCGHETSVPLLVTLGSPLAMRAVVWPKIRPAPPTTPGCVNRWLNYWDRDDIIVPRPVLEEDVHANTAGVVPISSRVDSDGVWVHTATKYLAKADVAGPVMEALQGLAAVP</sequence>
<dbReference type="AlphaFoldDB" id="A0A7W7IEY7"/>
<dbReference type="Proteomes" id="UP000549343">
    <property type="component" value="Unassembled WGS sequence"/>
</dbReference>
<dbReference type="Gene3D" id="3.40.50.1820">
    <property type="entry name" value="alpha/beta hydrolase"/>
    <property type="match status" value="1"/>
</dbReference>
<dbReference type="RefSeq" id="WP_184885391.1">
    <property type="nucleotide sequence ID" value="NZ_BAAAHD010000070.1"/>
</dbReference>
<accession>A0A7W7IEY7</accession>
<gene>
    <name evidence="1" type="ORF">F4557_004275</name>
</gene>